<evidence type="ECO:0000259" key="2">
    <source>
        <dbReference type="PROSITE" id="PS51186"/>
    </source>
</evidence>
<dbReference type="Proteomes" id="UP001163882">
    <property type="component" value="Chromosome"/>
</dbReference>
<reference evidence="3" key="1">
    <citation type="submission" date="2022-10" db="EMBL/GenBank/DDBJ databases">
        <title>YIM 151497 complete genome.</title>
        <authorList>
            <person name="Chen X."/>
        </authorList>
    </citation>
    <scope>NUCLEOTIDE SEQUENCE</scope>
    <source>
        <strain evidence="3">YIM 151497</strain>
    </source>
</reference>
<organism evidence="3 4">
    <name type="scientific">Pelagibacterium flavum</name>
    <dbReference type="NCBI Taxonomy" id="2984530"/>
    <lineage>
        <taxon>Bacteria</taxon>
        <taxon>Pseudomonadati</taxon>
        <taxon>Pseudomonadota</taxon>
        <taxon>Alphaproteobacteria</taxon>
        <taxon>Hyphomicrobiales</taxon>
        <taxon>Devosiaceae</taxon>
        <taxon>Pelagibacterium</taxon>
    </lineage>
</organism>
<accession>A0ABY6ITD9</accession>
<dbReference type="SUPFAM" id="SSF55729">
    <property type="entry name" value="Acyl-CoA N-acyltransferases (Nat)"/>
    <property type="match status" value="1"/>
</dbReference>
<dbReference type="Gene3D" id="3.40.630.30">
    <property type="match status" value="1"/>
</dbReference>
<dbReference type="PROSITE" id="PS51186">
    <property type="entry name" value="GNAT"/>
    <property type="match status" value="1"/>
</dbReference>
<dbReference type="InterPro" id="IPR000182">
    <property type="entry name" value="GNAT_dom"/>
</dbReference>
<keyword evidence="1" id="KW-0046">Antibiotic resistance</keyword>
<evidence type="ECO:0000256" key="1">
    <source>
        <dbReference type="ARBA" id="ARBA00023251"/>
    </source>
</evidence>
<dbReference type="PANTHER" id="PTHR31438">
    <property type="entry name" value="LYSINE N-ACYLTRANSFERASE C17G9.06C-RELATED"/>
    <property type="match status" value="1"/>
</dbReference>
<proteinExistence type="predicted"/>
<sequence length="166" mass="18819">MTLANYRFRPAAMSDLPLLVTWQGFSHVRAWWGNDEPFDEEQLRDTRVSRWIVELDGNPFAYMQDYSVHGWPGHHFGHLPPRSRGIDQYIGDPAMIGLGHGTGFIGQRMDYLFAAGVPIIAVDPHPLNTRAIAVYQKLGFQIVGAEQQTPWGLVLPMEARPPRRGR</sequence>
<dbReference type="Pfam" id="PF13523">
    <property type="entry name" value="Acetyltransf_8"/>
    <property type="match status" value="1"/>
</dbReference>
<evidence type="ECO:0000313" key="4">
    <source>
        <dbReference type="Proteomes" id="UP001163882"/>
    </source>
</evidence>
<protein>
    <submittedName>
        <fullName evidence="3">Acetyltransferase</fullName>
    </submittedName>
</protein>
<feature type="domain" description="N-acetyltransferase" evidence="2">
    <location>
        <begin position="6"/>
        <end position="162"/>
    </location>
</feature>
<evidence type="ECO:0000313" key="3">
    <source>
        <dbReference type="EMBL" id="UYQ72684.1"/>
    </source>
</evidence>
<gene>
    <name evidence="3" type="ORF">OF122_02575</name>
</gene>
<name>A0ABY6ITD9_9HYPH</name>
<dbReference type="EMBL" id="CP107716">
    <property type="protein sequence ID" value="UYQ72684.1"/>
    <property type="molecule type" value="Genomic_DNA"/>
</dbReference>
<dbReference type="InterPro" id="IPR016181">
    <property type="entry name" value="Acyl_CoA_acyltransferase"/>
</dbReference>
<keyword evidence="4" id="KW-1185">Reference proteome</keyword>
<dbReference type="PANTHER" id="PTHR31438:SF1">
    <property type="entry name" value="LYSINE N-ACYLTRANSFERASE C17G9.06C-RELATED"/>
    <property type="match status" value="1"/>
</dbReference>